<evidence type="ECO:0000256" key="3">
    <source>
        <dbReference type="ARBA" id="ARBA00004785"/>
    </source>
</evidence>
<keyword evidence="13" id="KW-0408">Iron</keyword>
<dbReference type="Gene3D" id="1.10.10.920">
    <property type="match status" value="1"/>
</dbReference>
<evidence type="ECO:0000256" key="14">
    <source>
        <dbReference type="ARBA" id="ARBA00023014"/>
    </source>
</evidence>
<dbReference type="InterPro" id="IPR058240">
    <property type="entry name" value="rSAM_sf"/>
</dbReference>
<evidence type="ECO:0000256" key="2">
    <source>
        <dbReference type="ARBA" id="ARBA00004496"/>
    </source>
</evidence>
<dbReference type="SMART" id="SM00729">
    <property type="entry name" value="Elp3"/>
    <property type="match status" value="1"/>
</dbReference>
<evidence type="ECO:0000256" key="5">
    <source>
        <dbReference type="ARBA" id="ARBA00011245"/>
    </source>
</evidence>
<comment type="cofactor">
    <cofactor evidence="1">
        <name>[4Fe-4S] cluster</name>
        <dbReference type="ChEBI" id="CHEBI:49883"/>
    </cofactor>
</comment>
<dbReference type="GO" id="GO:0051539">
    <property type="term" value="F:4 iron, 4 sulfur cluster binding"/>
    <property type="evidence" value="ECO:0007669"/>
    <property type="project" value="UniProtKB-KW"/>
</dbReference>
<proteinExistence type="inferred from homology"/>
<dbReference type="InterPro" id="IPR006638">
    <property type="entry name" value="Elp3/MiaA/NifB-like_rSAM"/>
</dbReference>
<dbReference type="SUPFAM" id="SSF102114">
    <property type="entry name" value="Radical SAM enzymes"/>
    <property type="match status" value="1"/>
</dbReference>
<dbReference type="GO" id="GO:0046872">
    <property type="term" value="F:metal ion binding"/>
    <property type="evidence" value="ECO:0007669"/>
    <property type="project" value="UniProtKB-KW"/>
</dbReference>
<dbReference type="SFLD" id="SFLDG01065">
    <property type="entry name" value="anaerobic_coproporphyrinogen-I"/>
    <property type="match status" value="1"/>
</dbReference>
<evidence type="ECO:0000256" key="1">
    <source>
        <dbReference type="ARBA" id="ARBA00001966"/>
    </source>
</evidence>
<evidence type="ECO:0000313" key="19">
    <source>
        <dbReference type="EMBL" id="EQD59548.1"/>
    </source>
</evidence>
<dbReference type="InterPro" id="IPR004558">
    <property type="entry name" value="Coprogen_oxidase_HemN"/>
</dbReference>
<accession>T1ASN1</accession>
<comment type="subunit">
    <text evidence="5">Monomer.</text>
</comment>
<evidence type="ECO:0000256" key="9">
    <source>
        <dbReference type="ARBA" id="ARBA00022490"/>
    </source>
</evidence>
<dbReference type="InterPro" id="IPR010723">
    <property type="entry name" value="HemN_C"/>
</dbReference>
<comment type="pathway">
    <text evidence="3">Porphyrin-containing compound metabolism; protoporphyrin-IX biosynthesis; protoporphyrinogen-IX from coproporphyrinogen-III (AdoMet route): step 1/1.</text>
</comment>
<dbReference type="InterPro" id="IPR034505">
    <property type="entry name" value="Coproporphyrinogen-III_oxidase"/>
</dbReference>
<dbReference type="UniPathway" id="UPA00251">
    <property type="reaction ID" value="UER00323"/>
</dbReference>
<evidence type="ECO:0000256" key="4">
    <source>
        <dbReference type="ARBA" id="ARBA00005493"/>
    </source>
</evidence>
<comment type="similarity">
    <text evidence="4">Belongs to the anaerobic coproporphyrinogen-III oxidase family.</text>
</comment>
<keyword evidence="11" id="KW-0479">Metal-binding</keyword>
<dbReference type="GO" id="GO:0051989">
    <property type="term" value="F:coproporphyrinogen dehydrogenase activity"/>
    <property type="evidence" value="ECO:0007669"/>
    <property type="project" value="UniProtKB-EC"/>
</dbReference>
<dbReference type="PIRSF" id="PIRSF000167">
    <property type="entry name" value="HemN"/>
    <property type="match status" value="1"/>
</dbReference>
<evidence type="ECO:0000256" key="16">
    <source>
        <dbReference type="ARBA" id="ARBA00030263"/>
    </source>
</evidence>
<reference evidence="19" key="1">
    <citation type="submission" date="2013-08" db="EMBL/GenBank/DDBJ databases">
        <authorList>
            <person name="Mendez C."/>
            <person name="Richter M."/>
            <person name="Ferrer M."/>
            <person name="Sanchez J."/>
        </authorList>
    </citation>
    <scope>NUCLEOTIDE SEQUENCE</scope>
</reference>
<evidence type="ECO:0000256" key="11">
    <source>
        <dbReference type="ARBA" id="ARBA00022723"/>
    </source>
</evidence>
<dbReference type="EC" id="1.3.98.3" evidence="6"/>
<dbReference type="Gene3D" id="3.80.30.20">
    <property type="entry name" value="tm_1862 like domain"/>
    <property type="match status" value="1"/>
</dbReference>
<dbReference type="GO" id="GO:0006782">
    <property type="term" value="P:protoporphyrinogen IX biosynthetic process"/>
    <property type="evidence" value="ECO:0007669"/>
    <property type="project" value="UniProtKB-UniPathway"/>
</dbReference>
<keyword evidence="9" id="KW-0963">Cytoplasm</keyword>
<dbReference type="PANTHER" id="PTHR13932:SF6">
    <property type="entry name" value="OXYGEN-INDEPENDENT COPROPORPHYRINOGEN III OXIDASE"/>
    <property type="match status" value="1"/>
</dbReference>
<keyword evidence="8" id="KW-0004">4Fe-4S</keyword>
<keyword evidence="15" id="KW-0627">Porphyrin biosynthesis</keyword>
<reference evidence="19" key="2">
    <citation type="journal article" date="2014" name="ISME J.">
        <title>Microbial stratification in low pH oxic and suboxic macroscopic growths along an acid mine drainage.</title>
        <authorList>
            <person name="Mendez-Garcia C."/>
            <person name="Mesa V."/>
            <person name="Sprenger R.R."/>
            <person name="Richter M."/>
            <person name="Diez M.S."/>
            <person name="Solano J."/>
            <person name="Bargiela R."/>
            <person name="Golyshina O.V."/>
            <person name="Manteca A."/>
            <person name="Ramos J.L."/>
            <person name="Gallego J.R."/>
            <person name="Llorente I."/>
            <person name="Martins Dos Santos V.A."/>
            <person name="Jensen O.N."/>
            <person name="Pelaez A.I."/>
            <person name="Sanchez J."/>
            <person name="Ferrer M."/>
        </authorList>
    </citation>
    <scope>NUCLEOTIDE SEQUENCE</scope>
</reference>
<evidence type="ECO:0000259" key="18">
    <source>
        <dbReference type="PROSITE" id="PS51918"/>
    </source>
</evidence>
<name>T1ASN1_9ZZZZ</name>
<protein>
    <recommendedName>
        <fullName evidence="7">Oxygen-independent coproporphyrinogen III oxidase</fullName>
        <ecNumber evidence="6">1.3.98.3</ecNumber>
    </recommendedName>
    <alternativeName>
        <fullName evidence="16">Coproporphyrinogen III dehydrogenase</fullName>
    </alternativeName>
</protein>
<evidence type="ECO:0000256" key="12">
    <source>
        <dbReference type="ARBA" id="ARBA00023002"/>
    </source>
</evidence>
<evidence type="ECO:0000256" key="10">
    <source>
        <dbReference type="ARBA" id="ARBA00022691"/>
    </source>
</evidence>
<dbReference type="InterPro" id="IPR007197">
    <property type="entry name" value="rSAM"/>
</dbReference>
<dbReference type="GO" id="GO:0005737">
    <property type="term" value="C:cytoplasm"/>
    <property type="evidence" value="ECO:0007669"/>
    <property type="project" value="UniProtKB-SubCell"/>
</dbReference>
<sequence length="482" mass="53171">LIQIKTRVGRSGQTAVMATHAPQAPRFDAELIRRYDVSGPRYTSYPTAPQFQAGFGEAELRAEARASNEDPIPRDLSLYVHVPFCLSPCFYCGCTRLITRDRAKGEHYLARLYREIEQTAPLFDRDREAVQLHFGGGTPNFLDAQQMQDLLQVLGRHFNLSNAASREFGIEMDPRRVDAEYVRTLAGLGFNRLSVGIQDFDPAVQAAVNRVQSVADTAALLEAARGAGFRSLSVDLIYGLPLQTPQSFARTLEQVIALAPDRIAAYSYAHLPQMFKAQRRIEAGDLPDAATKLALLGLTVDTLTAAGYVYIGMDHFARPLDELARAQRAGTLQRNFQGYSTHAECDIIGLGMSSISRVGDAYYQNAKDIVGYYAALDAGRLPVARGLALNADDRLRRALINALMCQGELDIDDFAARHAIDFRSYFAAALHALQAFEADGLVQWQGAHLCITARGRLLTRQVAMLFDAYLGAARSTRYSRAI</sequence>
<feature type="non-terminal residue" evidence="19">
    <location>
        <position position="1"/>
    </location>
</feature>
<dbReference type="EMBL" id="AUZZ01002618">
    <property type="protein sequence ID" value="EQD59548.1"/>
    <property type="molecule type" value="Genomic_DNA"/>
</dbReference>
<dbReference type="Pfam" id="PF04055">
    <property type="entry name" value="Radical_SAM"/>
    <property type="match status" value="1"/>
</dbReference>
<comment type="subcellular location">
    <subcellularLocation>
        <location evidence="2">Cytoplasm</location>
    </subcellularLocation>
</comment>
<evidence type="ECO:0000256" key="15">
    <source>
        <dbReference type="ARBA" id="ARBA00023244"/>
    </source>
</evidence>
<evidence type="ECO:0000256" key="13">
    <source>
        <dbReference type="ARBA" id="ARBA00023004"/>
    </source>
</evidence>
<dbReference type="InterPro" id="IPR023404">
    <property type="entry name" value="rSAM_horseshoe"/>
</dbReference>
<dbReference type="FunFam" id="1.10.10.920:FF:000001">
    <property type="entry name" value="Coproporphyrinogen-III oxidase"/>
    <property type="match status" value="1"/>
</dbReference>
<dbReference type="NCBIfam" id="TIGR00538">
    <property type="entry name" value="hemN"/>
    <property type="match status" value="1"/>
</dbReference>
<keyword evidence="12 19" id="KW-0560">Oxidoreductase</keyword>
<feature type="domain" description="Radical SAM core" evidence="18">
    <location>
        <begin position="70"/>
        <end position="296"/>
    </location>
</feature>
<comment type="caution">
    <text evidence="19">The sequence shown here is derived from an EMBL/GenBank/DDBJ whole genome shotgun (WGS) entry which is preliminary data.</text>
</comment>
<comment type="catalytic activity">
    <reaction evidence="17">
        <text>coproporphyrinogen III + 2 S-adenosyl-L-methionine = protoporphyrinogen IX + 2 5'-deoxyadenosine + 2 L-methionine + 2 CO2</text>
        <dbReference type="Rhea" id="RHEA:15425"/>
        <dbReference type="ChEBI" id="CHEBI:16526"/>
        <dbReference type="ChEBI" id="CHEBI:17319"/>
        <dbReference type="ChEBI" id="CHEBI:57307"/>
        <dbReference type="ChEBI" id="CHEBI:57309"/>
        <dbReference type="ChEBI" id="CHEBI:57844"/>
        <dbReference type="ChEBI" id="CHEBI:59789"/>
        <dbReference type="EC" id="1.3.98.3"/>
    </reaction>
</comment>
<evidence type="ECO:0000256" key="8">
    <source>
        <dbReference type="ARBA" id="ARBA00022485"/>
    </source>
</evidence>
<dbReference type="Pfam" id="PF06969">
    <property type="entry name" value="HemN_C"/>
    <property type="match status" value="1"/>
</dbReference>
<dbReference type="PANTHER" id="PTHR13932">
    <property type="entry name" value="COPROPORPHYRINIGEN III OXIDASE"/>
    <property type="match status" value="1"/>
</dbReference>
<dbReference type="AlphaFoldDB" id="T1ASN1"/>
<evidence type="ECO:0000256" key="6">
    <source>
        <dbReference type="ARBA" id="ARBA00011912"/>
    </source>
</evidence>
<keyword evidence="10" id="KW-0949">S-adenosyl-L-methionine</keyword>
<dbReference type="SFLD" id="SFLDS00029">
    <property type="entry name" value="Radical_SAM"/>
    <property type="match status" value="1"/>
</dbReference>
<evidence type="ECO:0000256" key="17">
    <source>
        <dbReference type="ARBA" id="ARBA00048321"/>
    </source>
</evidence>
<dbReference type="GO" id="GO:0004109">
    <property type="term" value="F:coproporphyrinogen oxidase activity"/>
    <property type="evidence" value="ECO:0007669"/>
    <property type="project" value="InterPro"/>
</dbReference>
<evidence type="ECO:0000256" key="7">
    <source>
        <dbReference type="ARBA" id="ARBA00020156"/>
    </source>
</evidence>
<dbReference type="PROSITE" id="PS51918">
    <property type="entry name" value="RADICAL_SAM"/>
    <property type="match status" value="1"/>
</dbReference>
<gene>
    <name evidence="19" type="ORF">B2A_03926</name>
</gene>
<organism evidence="19">
    <name type="scientific">mine drainage metagenome</name>
    <dbReference type="NCBI Taxonomy" id="410659"/>
    <lineage>
        <taxon>unclassified sequences</taxon>
        <taxon>metagenomes</taxon>
        <taxon>ecological metagenomes</taxon>
    </lineage>
</organism>
<keyword evidence="14" id="KW-0411">Iron-sulfur</keyword>